<evidence type="ECO:0000313" key="2">
    <source>
        <dbReference type="EnsemblMetazoa" id="MDOA008591-PA"/>
    </source>
</evidence>
<keyword evidence="1" id="KW-0732">Signal</keyword>
<dbReference type="EnsemblMetazoa" id="MDOA008591-RA">
    <property type="protein sequence ID" value="MDOA008591-PA"/>
    <property type="gene ID" value="MDOA008591"/>
</dbReference>
<protein>
    <recommendedName>
        <fullName evidence="3">Secreted protein</fullName>
    </recommendedName>
</protein>
<evidence type="ECO:0000256" key="1">
    <source>
        <dbReference type="SAM" id="SignalP"/>
    </source>
</evidence>
<sequence length="78" mass="8833">MNSKQICGCLIISIILMCAVAPQSTSAKRVIFYRKDGTVLHSQLLAMQARKAPCPKGQLRDHRNRCRRAVVFGRFTRD</sequence>
<reference evidence="2" key="1">
    <citation type="submission" date="2020-05" db="UniProtKB">
        <authorList>
            <consortium name="EnsemblMetazoa"/>
        </authorList>
    </citation>
    <scope>IDENTIFICATION</scope>
    <source>
        <strain evidence="2">Aabys</strain>
    </source>
</reference>
<feature type="signal peptide" evidence="1">
    <location>
        <begin position="1"/>
        <end position="27"/>
    </location>
</feature>
<proteinExistence type="predicted"/>
<gene>
    <name evidence="2" type="primary">101893826</name>
</gene>
<name>A0A1I8MUL2_MUSDO</name>
<feature type="chain" id="PRO_5044560866" description="Secreted protein" evidence="1">
    <location>
        <begin position="28"/>
        <end position="78"/>
    </location>
</feature>
<organism evidence="2">
    <name type="scientific">Musca domestica</name>
    <name type="common">House fly</name>
    <dbReference type="NCBI Taxonomy" id="7370"/>
    <lineage>
        <taxon>Eukaryota</taxon>
        <taxon>Metazoa</taxon>
        <taxon>Ecdysozoa</taxon>
        <taxon>Arthropoda</taxon>
        <taxon>Hexapoda</taxon>
        <taxon>Insecta</taxon>
        <taxon>Pterygota</taxon>
        <taxon>Neoptera</taxon>
        <taxon>Endopterygota</taxon>
        <taxon>Diptera</taxon>
        <taxon>Brachycera</taxon>
        <taxon>Muscomorpha</taxon>
        <taxon>Muscoidea</taxon>
        <taxon>Muscidae</taxon>
        <taxon>Musca</taxon>
    </lineage>
</organism>
<dbReference type="VEuPathDB" id="VectorBase:MDOA008591"/>
<dbReference type="AlphaFoldDB" id="A0A1I8MUL2"/>
<evidence type="ECO:0008006" key="3">
    <source>
        <dbReference type="Google" id="ProtNLM"/>
    </source>
</evidence>
<accession>A0A1I8MUL2</accession>